<proteinExistence type="predicted"/>
<dbReference type="Proteomes" id="UP000646776">
    <property type="component" value="Unassembled WGS sequence"/>
</dbReference>
<name>A0A918M062_9ACTN</name>
<gene>
    <name evidence="1" type="ORF">GCM10010226_74950</name>
</gene>
<dbReference type="AlphaFoldDB" id="A0A918M062"/>
<reference evidence="1" key="1">
    <citation type="journal article" date="2014" name="Int. J. Syst. Evol. Microbiol.">
        <title>Complete genome sequence of Corynebacterium casei LMG S-19264T (=DSM 44701T), isolated from a smear-ripened cheese.</title>
        <authorList>
            <consortium name="US DOE Joint Genome Institute (JGI-PGF)"/>
            <person name="Walter F."/>
            <person name="Albersmeier A."/>
            <person name="Kalinowski J."/>
            <person name="Ruckert C."/>
        </authorList>
    </citation>
    <scope>NUCLEOTIDE SEQUENCE</scope>
    <source>
        <strain evidence="1">JCM 4125</strain>
    </source>
</reference>
<keyword evidence="2" id="KW-1185">Reference proteome</keyword>
<accession>A0A918M062</accession>
<comment type="caution">
    <text evidence="1">The sequence shown here is derived from an EMBL/GenBank/DDBJ whole genome shotgun (WGS) entry which is preliminary data.</text>
</comment>
<sequence>MPEVLRGGLDALPGVQEEHHAHGVLLLLVRAVGVPVTIPPDLRRLMPSVASTAPVDPRNYL</sequence>
<dbReference type="EMBL" id="BMSA01000031">
    <property type="protein sequence ID" value="GGT85388.1"/>
    <property type="molecule type" value="Genomic_DNA"/>
</dbReference>
<evidence type="ECO:0000313" key="2">
    <source>
        <dbReference type="Proteomes" id="UP000646776"/>
    </source>
</evidence>
<organism evidence="1 2">
    <name type="scientific">Streptomyces phaeofaciens</name>
    <dbReference type="NCBI Taxonomy" id="68254"/>
    <lineage>
        <taxon>Bacteria</taxon>
        <taxon>Bacillati</taxon>
        <taxon>Actinomycetota</taxon>
        <taxon>Actinomycetes</taxon>
        <taxon>Kitasatosporales</taxon>
        <taxon>Streptomycetaceae</taxon>
        <taxon>Streptomyces</taxon>
    </lineage>
</organism>
<protein>
    <submittedName>
        <fullName evidence="1">Uncharacterized protein</fullName>
    </submittedName>
</protein>
<reference evidence="1" key="2">
    <citation type="submission" date="2020-09" db="EMBL/GenBank/DDBJ databases">
        <authorList>
            <person name="Sun Q."/>
            <person name="Ohkuma M."/>
        </authorList>
    </citation>
    <scope>NUCLEOTIDE SEQUENCE</scope>
    <source>
        <strain evidence="1">JCM 4125</strain>
    </source>
</reference>
<evidence type="ECO:0000313" key="1">
    <source>
        <dbReference type="EMBL" id="GGT85388.1"/>
    </source>
</evidence>